<feature type="domain" description="N-acetyltransferase" evidence="4">
    <location>
        <begin position="19"/>
        <end position="167"/>
    </location>
</feature>
<dbReference type="InterPro" id="IPR000182">
    <property type="entry name" value="GNAT_dom"/>
</dbReference>
<name>A0AA37F211_9ACTN</name>
<comment type="similarity">
    <text evidence="1">Belongs to the acetyltransferase family.</text>
</comment>
<dbReference type="InterPro" id="IPR051016">
    <property type="entry name" value="Diverse_Substrate_AcTransf"/>
</dbReference>
<dbReference type="SUPFAM" id="SSF55729">
    <property type="entry name" value="Acyl-CoA N-acyltransferases (Nat)"/>
    <property type="match status" value="1"/>
</dbReference>
<dbReference type="FunFam" id="3.40.630.30:FF:000064">
    <property type="entry name" value="GNAT family acetyltransferase"/>
    <property type="match status" value="1"/>
</dbReference>
<evidence type="ECO:0000256" key="1">
    <source>
        <dbReference type="ARBA" id="ARBA00008694"/>
    </source>
</evidence>
<evidence type="ECO:0000313" key="6">
    <source>
        <dbReference type="Proteomes" id="UP000627984"/>
    </source>
</evidence>
<evidence type="ECO:0000256" key="3">
    <source>
        <dbReference type="ARBA" id="ARBA00023315"/>
    </source>
</evidence>
<keyword evidence="3" id="KW-0012">Acyltransferase</keyword>
<dbReference type="Proteomes" id="UP000627984">
    <property type="component" value="Unassembled WGS sequence"/>
</dbReference>
<accession>A0AA37F211</accession>
<proteinExistence type="inferred from homology"/>
<protein>
    <submittedName>
        <fullName evidence="5">N-acetyltransferase</fullName>
    </submittedName>
</protein>
<dbReference type="Gene3D" id="3.40.630.30">
    <property type="match status" value="1"/>
</dbReference>
<dbReference type="Pfam" id="PF00583">
    <property type="entry name" value="Acetyltransf_1"/>
    <property type="match status" value="1"/>
</dbReference>
<reference evidence="5" key="2">
    <citation type="submission" date="2022-09" db="EMBL/GenBank/DDBJ databases">
        <authorList>
            <person name="Sun Q."/>
            <person name="Ohkuma M."/>
        </authorList>
    </citation>
    <scope>NUCLEOTIDE SEQUENCE</scope>
    <source>
        <strain evidence="5">JCM 3093</strain>
    </source>
</reference>
<comment type="caution">
    <text evidence="5">The sequence shown here is derived from an EMBL/GenBank/DDBJ whole genome shotgun (WGS) entry which is preliminary data.</text>
</comment>
<dbReference type="CDD" id="cd04301">
    <property type="entry name" value="NAT_SF"/>
    <property type="match status" value="1"/>
</dbReference>
<evidence type="ECO:0000313" key="5">
    <source>
        <dbReference type="EMBL" id="GGK45237.1"/>
    </source>
</evidence>
<dbReference type="AlphaFoldDB" id="A0AA37F211"/>
<dbReference type="PROSITE" id="PS51186">
    <property type="entry name" value="GNAT"/>
    <property type="match status" value="1"/>
</dbReference>
<dbReference type="EMBL" id="BMQD01000001">
    <property type="protein sequence ID" value="GGK45237.1"/>
    <property type="molecule type" value="Genomic_DNA"/>
</dbReference>
<evidence type="ECO:0000256" key="2">
    <source>
        <dbReference type="ARBA" id="ARBA00022679"/>
    </source>
</evidence>
<dbReference type="PANTHER" id="PTHR10545">
    <property type="entry name" value="DIAMINE N-ACETYLTRANSFERASE"/>
    <property type="match status" value="1"/>
</dbReference>
<sequence>MRQNAPVDDLKSPEIRTKPLIRPAEPGDVDVLHRFVVELAEVEEFPGEVTSRPQDLAEALFGPRPVAEAVVATVDGRPAGFALFYPTYSTILGRPGIHLDDLYVRPEHRGDGLGRALLGHLAQLAVERGCGRLEWWVLRTNDPALRFYRRLRARALDEIEVMRLDGEVLHGLAAATRPLGDGLDR</sequence>
<organism evidence="5 6">
    <name type="scientific">Planomonospora parontospora</name>
    <dbReference type="NCBI Taxonomy" id="58119"/>
    <lineage>
        <taxon>Bacteria</taxon>
        <taxon>Bacillati</taxon>
        <taxon>Actinomycetota</taxon>
        <taxon>Actinomycetes</taxon>
        <taxon>Streptosporangiales</taxon>
        <taxon>Streptosporangiaceae</taxon>
        <taxon>Planomonospora</taxon>
    </lineage>
</organism>
<gene>
    <name evidence="5" type="ORF">GCM10010126_00970</name>
</gene>
<dbReference type="GO" id="GO:0008080">
    <property type="term" value="F:N-acetyltransferase activity"/>
    <property type="evidence" value="ECO:0007669"/>
    <property type="project" value="UniProtKB-ARBA"/>
</dbReference>
<dbReference type="InterPro" id="IPR016181">
    <property type="entry name" value="Acyl_CoA_acyltransferase"/>
</dbReference>
<keyword evidence="2" id="KW-0808">Transferase</keyword>
<reference evidence="5" key="1">
    <citation type="journal article" date="2014" name="Int. J. Syst. Evol. Microbiol.">
        <title>Complete genome sequence of Corynebacterium casei LMG S-19264T (=DSM 44701T), isolated from a smear-ripened cheese.</title>
        <authorList>
            <consortium name="US DOE Joint Genome Institute (JGI-PGF)"/>
            <person name="Walter F."/>
            <person name="Albersmeier A."/>
            <person name="Kalinowski J."/>
            <person name="Ruckert C."/>
        </authorList>
    </citation>
    <scope>NUCLEOTIDE SEQUENCE</scope>
    <source>
        <strain evidence="5">JCM 3093</strain>
    </source>
</reference>
<evidence type="ECO:0000259" key="4">
    <source>
        <dbReference type="PROSITE" id="PS51186"/>
    </source>
</evidence>
<dbReference type="PANTHER" id="PTHR10545:SF29">
    <property type="entry name" value="GH14572P-RELATED"/>
    <property type="match status" value="1"/>
</dbReference>